<keyword evidence="2" id="KW-1185">Reference proteome</keyword>
<evidence type="ECO:0000313" key="1">
    <source>
        <dbReference type="EMBL" id="MBB5436255.1"/>
    </source>
</evidence>
<protein>
    <submittedName>
        <fullName evidence="1">Uncharacterized protein</fullName>
    </submittedName>
</protein>
<organism evidence="1 2">
    <name type="scientific">Nocardiopsis composta</name>
    <dbReference type="NCBI Taxonomy" id="157465"/>
    <lineage>
        <taxon>Bacteria</taxon>
        <taxon>Bacillati</taxon>
        <taxon>Actinomycetota</taxon>
        <taxon>Actinomycetes</taxon>
        <taxon>Streptosporangiales</taxon>
        <taxon>Nocardiopsidaceae</taxon>
        <taxon>Nocardiopsis</taxon>
    </lineage>
</organism>
<comment type="caution">
    <text evidence="1">The sequence shown here is derived from an EMBL/GenBank/DDBJ whole genome shotgun (WGS) entry which is preliminary data.</text>
</comment>
<dbReference type="AlphaFoldDB" id="A0A7W8VHK0"/>
<dbReference type="Proteomes" id="UP000572635">
    <property type="component" value="Unassembled WGS sequence"/>
</dbReference>
<accession>A0A7W8VHK0</accession>
<sequence>MLLEQLGGGARANVYELACRTGLPLAVAKTAVWELAHRGAIDITPASVPISTVMEALRKSQPLTSSPVLLAGPDHAAKAAVIRSMTGSPPRELPPVAYGAVRLDEVELVLVAAPEAPADEEWPDLLRGVTSAVVAADLGRLEESVRIVDVLRRYSTPHVVAVDPDRFGGAPVDLVRSELGLDERTDLVLARADDHESVRYLLLDALRAAQRSETEAA</sequence>
<gene>
    <name evidence="1" type="ORF">HDA36_006403</name>
</gene>
<dbReference type="EMBL" id="JACHDB010000002">
    <property type="protein sequence ID" value="MBB5436255.1"/>
    <property type="molecule type" value="Genomic_DNA"/>
</dbReference>
<reference evidence="1 2" key="1">
    <citation type="submission" date="2020-08" db="EMBL/GenBank/DDBJ databases">
        <title>Sequencing the genomes of 1000 actinobacteria strains.</title>
        <authorList>
            <person name="Klenk H.-P."/>
        </authorList>
    </citation>
    <scope>NUCLEOTIDE SEQUENCE [LARGE SCALE GENOMIC DNA]</scope>
    <source>
        <strain evidence="1 2">DSM 44551</strain>
    </source>
</reference>
<dbReference type="RefSeq" id="WP_184399638.1">
    <property type="nucleotide sequence ID" value="NZ_BAAAJD010000109.1"/>
</dbReference>
<evidence type="ECO:0000313" key="2">
    <source>
        <dbReference type="Proteomes" id="UP000572635"/>
    </source>
</evidence>
<name>A0A7W8VHK0_9ACTN</name>
<proteinExistence type="predicted"/>